<keyword evidence="2" id="KW-0479">Metal-binding</keyword>
<comment type="caution">
    <text evidence="8">The sequence shown here is derived from an EMBL/GenBank/DDBJ whole genome shotgun (WGS) entry which is preliminary data.</text>
</comment>
<evidence type="ECO:0000256" key="5">
    <source>
        <dbReference type="ARBA" id="ARBA00023242"/>
    </source>
</evidence>
<dbReference type="EMBL" id="CCBN010000004">
    <property type="protein sequence ID" value="CDO53014.1"/>
    <property type="molecule type" value="Genomic_DNA"/>
</dbReference>
<organism evidence="8 9">
    <name type="scientific">Geotrichum candidum</name>
    <name type="common">Oospora lactis</name>
    <name type="synonym">Dipodascus geotrichum</name>
    <dbReference type="NCBI Taxonomy" id="1173061"/>
    <lineage>
        <taxon>Eukaryota</taxon>
        <taxon>Fungi</taxon>
        <taxon>Dikarya</taxon>
        <taxon>Ascomycota</taxon>
        <taxon>Saccharomycotina</taxon>
        <taxon>Dipodascomycetes</taxon>
        <taxon>Dipodascales</taxon>
        <taxon>Dipodascaceae</taxon>
        <taxon>Geotrichum</taxon>
    </lineage>
</organism>
<dbReference type="GO" id="GO:0008270">
    <property type="term" value="F:zinc ion binding"/>
    <property type="evidence" value="ECO:0007669"/>
    <property type="project" value="InterPro"/>
</dbReference>
<feature type="compositionally biased region" description="Polar residues" evidence="6">
    <location>
        <begin position="813"/>
        <end position="824"/>
    </location>
</feature>
<evidence type="ECO:0000313" key="9">
    <source>
        <dbReference type="Proteomes" id="UP000242525"/>
    </source>
</evidence>
<gene>
    <name evidence="8" type="ORF">BN980_GECA04s02892g</name>
</gene>
<dbReference type="CDD" id="cd14653">
    <property type="entry name" value="ZIP_Gal4p-like"/>
    <property type="match status" value="1"/>
</dbReference>
<feature type="domain" description="Zn(2)-C6 fungal-type" evidence="7">
    <location>
        <begin position="39"/>
        <end position="69"/>
    </location>
</feature>
<dbReference type="Proteomes" id="UP000242525">
    <property type="component" value="Unassembled WGS sequence"/>
</dbReference>
<feature type="compositionally biased region" description="Low complexity" evidence="6">
    <location>
        <begin position="124"/>
        <end position="139"/>
    </location>
</feature>
<evidence type="ECO:0000256" key="4">
    <source>
        <dbReference type="ARBA" id="ARBA00023163"/>
    </source>
</evidence>
<dbReference type="GO" id="GO:0003677">
    <property type="term" value="F:DNA binding"/>
    <property type="evidence" value="ECO:0007669"/>
    <property type="project" value="InterPro"/>
</dbReference>
<dbReference type="PROSITE" id="PS00463">
    <property type="entry name" value="ZN2_CY6_FUNGAL_1"/>
    <property type="match status" value="1"/>
</dbReference>
<dbReference type="Gene3D" id="4.10.240.10">
    <property type="entry name" value="Zn(2)-C6 fungal-type DNA-binding domain"/>
    <property type="match status" value="1"/>
</dbReference>
<dbReference type="InterPro" id="IPR001138">
    <property type="entry name" value="Zn2Cys6_DnaBD"/>
</dbReference>
<dbReference type="Pfam" id="PF04082">
    <property type="entry name" value="Fungal_trans"/>
    <property type="match status" value="1"/>
</dbReference>
<dbReference type="SMART" id="SM00066">
    <property type="entry name" value="GAL4"/>
    <property type="match status" value="1"/>
</dbReference>
<evidence type="ECO:0000256" key="6">
    <source>
        <dbReference type="SAM" id="MobiDB-lite"/>
    </source>
</evidence>
<dbReference type="InterPro" id="IPR036864">
    <property type="entry name" value="Zn2-C6_fun-type_DNA-bd_sf"/>
</dbReference>
<dbReference type="PANTHER" id="PTHR47338:SF10">
    <property type="entry name" value="TRANSCRIPTION FACTOR DOMAIN-CONTAINING PROTEIN-RELATED"/>
    <property type="match status" value="1"/>
</dbReference>
<accession>A0A0J9X781</accession>
<feature type="compositionally biased region" description="Polar residues" evidence="6">
    <location>
        <begin position="746"/>
        <end position="755"/>
    </location>
</feature>
<feature type="compositionally biased region" description="Low complexity" evidence="6">
    <location>
        <begin position="732"/>
        <end position="745"/>
    </location>
</feature>
<feature type="compositionally biased region" description="Polar residues" evidence="6">
    <location>
        <begin position="770"/>
        <end position="790"/>
    </location>
</feature>
<dbReference type="AlphaFoldDB" id="A0A0J9X781"/>
<evidence type="ECO:0000256" key="3">
    <source>
        <dbReference type="ARBA" id="ARBA00023015"/>
    </source>
</evidence>
<dbReference type="GO" id="GO:0005634">
    <property type="term" value="C:nucleus"/>
    <property type="evidence" value="ECO:0007669"/>
    <property type="project" value="UniProtKB-SubCell"/>
</dbReference>
<dbReference type="PANTHER" id="PTHR47338">
    <property type="entry name" value="ZN(II)2CYS6 TRANSCRIPTION FACTOR (EUROFUNG)-RELATED"/>
    <property type="match status" value="1"/>
</dbReference>
<dbReference type="PROSITE" id="PS50048">
    <property type="entry name" value="ZN2_CY6_FUNGAL_2"/>
    <property type="match status" value="1"/>
</dbReference>
<keyword evidence="3" id="KW-0805">Transcription regulation</keyword>
<dbReference type="CDD" id="cd12148">
    <property type="entry name" value="fungal_TF_MHR"/>
    <property type="match status" value="1"/>
</dbReference>
<dbReference type="Pfam" id="PF00172">
    <property type="entry name" value="Zn_clus"/>
    <property type="match status" value="1"/>
</dbReference>
<dbReference type="InterPro" id="IPR007219">
    <property type="entry name" value="XnlR_reg_dom"/>
</dbReference>
<evidence type="ECO:0000256" key="1">
    <source>
        <dbReference type="ARBA" id="ARBA00004123"/>
    </source>
</evidence>
<dbReference type="SUPFAM" id="SSF57701">
    <property type="entry name" value="Zn2/Cys6 DNA-binding domain"/>
    <property type="match status" value="1"/>
</dbReference>
<dbReference type="STRING" id="1173061.A0A0J9X781"/>
<reference evidence="8" key="1">
    <citation type="submission" date="2014-03" db="EMBL/GenBank/DDBJ databases">
        <authorList>
            <person name="Casaregola S."/>
        </authorList>
    </citation>
    <scope>NUCLEOTIDE SEQUENCE [LARGE SCALE GENOMIC DNA]</scope>
    <source>
        <strain evidence="8">CLIB 918</strain>
    </source>
</reference>
<dbReference type="OrthoDB" id="5600212at2759"/>
<sequence length="961" mass="106510">MSDCGSLSDSSSCEKDLANELSNKDQFGSDPNKPKRHIACELCRRRKLKCNGVKPSCDTCTRLKKACQYTAVHKKSGPQRGYLKKLESRLEQLEQLLAKTKPEAVSNNYVTAEEPTITPSGGNTLLSSKKQSTSSAEQSYSVPNTAGNTAKIPKQPYLSTAEDELLSEIKSPHSNKDPEAVKEAARRAMSIPGTRMDMFGFDTPVNDNSTELMPLNVEEPYPCEEVITQLVTEFFSSTQPCFHFLHKNRFQSMLSLGKIKPHLLYSVLLTGASFSDNHLFHLQDQMYKRAVKYIFKTENFGYGEEMVNLQYVQSLVLIAIHENRIGSFGRAWLTVGKAIRAANQNNLHEIELLVNVRECFNMHVSFDPFNTYDIDERRRTFWTVYVLDKYCAMGSGWPTGIKLNEIKTHLPLDDDLFHASVPESVVPLEKVIASPETYLKGSNSSFALSVVFAYFLGESLTISTKARRADDNSPTGEWWKSEELLSRQLNSLVPILPKLHMNAPDEAPDDNPACLQLFFHTAILGINRSAVLKLREQNGPYSTREFNLRCQKATCNIVQILRMFQNLFKTISSNPCVIFCLYTAARSFITILEEEHSFKDVENGSLLDEANSRILFIQLRSQLDFLITVMKVLRPRMFMAECFYEKLQADIRRAKLSTPNEQAKSCDSFISKMQSENEIAAQAVSISLETDGTNPRFEIHKAPDEALAQSISTTPDSWLDSSMNPSDQFDDSPASLNESLSSKSSTGGFVNNLGPSSRTKKRKLSKSSETGKSTGQENSSGSNKVNSGPTSRWPRFNVKNSLFEVKGVGSPEDGSTSMPTNLSSGVKPPPVSFSPAAEIGATHSKHLPNMPVQLAAPDLSSGVEFSEIRINETVNISQFKPSNNTMADYDNLTNNLRRHGAPVLNDFPATGSTNNSGGAAGGLDHAAALNVGDFSSILDMPDLLQWNSALSLDDIIQRVTS</sequence>
<name>A0A0J9X781_GEOCN</name>
<keyword evidence="9" id="KW-1185">Reference proteome</keyword>
<dbReference type="SMART" id="SM00906">
    <property type="entry name" value="Fungal_trans"/>
    <property type="match status" value="1"/>
</dbReference>
<feature type="region of interest" description="Disordered" evidence="6">
    <location>
        <begin position="714"/>
        <end position="827"/>
    </location>
</feature>
<evidence type="ECO:0000259" key="7">
    <source>
        <dbReference type="PROSITE" id="PS50048"/>
    </source>
</evidence>
<protein>
    <recommendedName>
        <fullName evidence="7">Zn(2)-C6 fungal-type domain-containing protein</fullName>
    </recommendedName>
</protein>
<evidence type="ECO:0000313" key="8">
    <source>
        <dbReference type="EMBL" id="CDO53014.1"/>
    </source>
</evidence>
<feature type="compositionally biased region" description="Polar residues" evidence="6">
    <location>
        <begin position="714"/>
        <end position="727"/>
    </location>
</feature>
<evidence type="ECO:0000256" key="2">
    <source>
        <dbReference type="ARBA" id="ARBA00022723"/>
    </source>
</evidence>
<dbReference type="InterPro" id="IPR050815">
    <property type="entry name" value="TF_fung"/>
</dbReference>
<comment type="subcellular location">
    <subcellularLocation>
        <location evidence="1">Nucleus</location>
    </subcellularLocation>
</comment>
<proteinExistence type="predicted"/>
<keyword evidence="4" id="KW-0804">Transcription</keyword>
<dbReference type="CDD" id="cd00067">
    <property type="entry name" value="GAL4"/>
    <property type="match status" value="1"/>
</dbReference>
<feature type="region of interest" description="Disordered" evidence="6">
    <location>
        <begin position="113"/>
        <end position="152"/>
    </location>
</feature>
<dbReference type="GO" id="GO:0000981">
    <property type="term" value="F:DNA-binding transcription factor activity, RNA polymerase II-specific"/>
    <property type="evidence" value="ECO:0007669"/>
    <property type="project" value="InterPro"/>
</dbReference>
<keyword evidence="5" id="KW-0539">Nucleus</keyword>
<dbReference type="GO" id="GO:0006351">
    <property type="term" value="P:DNA-templated transcription"/>
    <property type="evidence" value="ECO:0007669"/>
    <property type="project" value="InterPro"/>
</dbReference>